<dbReference type="GO" id="GO:0016779">
    <property type="term" value="F:nucleotidyltransferase activity"/>
    <property type="evidence" value="ECO:0007669"/>
    <property type="project" value="UniProtKB-ARBA"/>
</dbReference>
<dbReference type="PANTHER" id="PTHR43584:SF9">
    <property type="entry name" value="TRANSFERASE HEXAPEPTIDE REPEAT CONTAINING PROTEIN"/>
    <property type="match status" value="1"/>
</dbReference>
<dbReference type="RefSeq" id="WP_044222112.1">
    <property type="nucleotide sequence ID" value="NZ_JBKAGJ010000034.1"/>
</dbReference>
<evidence type="ECO:0000256" key="1">
    <source>
        <dbReference type="ARBA" id="ARBA00022679"/>
    </source>
</evidence>
<dbReference type="OrthoDB" id="9784832at2"/>
<keyword evidence="2" id="KW-0012">Acyltransferase</keyword>
<dbReference type="STRING" id="1524460.IX84_15210"/>
<proteinExistence type="predicted"/>
<protein>
    <submittedName>
        <fullName evidence="3">Glucose-1-phosphate thymidylyltransferase</fullName>
    </submittedName>
</protein>
<dbReference type="GO" id="GO:0016746">
    <property type="term" value="F:acyltransferase activity"/>
    <property type="evidence" value="ECO:0007669"/>
    <property type="project" value="UniProtKB-KW"/>
</dbReference>
<dbReference type="AlphaFoldDB" id="A0A098S5B1"/>
<evidence type="ECO:0000313" key="4">
    <source>
        <dbReference type="Proteomes" id="UP000029736"/>
    </source>
</evidence>
<accession>A0A098S5B1</accession>
<dbReference type="InterPro" id="IPR023917">
    <property type="entry name" value="Bifunctiontional_GlmU_bac-type"/>
</dbReference>
<dbReference type="Gene3D" id="2.160.10.10">
    <property type="entry name" value="Hexapeptide repeat proteins"/>
    <property type="match status" value="1"/>
</dbReference>
<dbReference type="EMBL" id="JPOS01000035">
    <property type="protein sequence ID" value="KGE87549.1"/>
    <property type="molecule type" value="Genomic_DNA"/>
</dbReference>
<evidence type="ECO:0000256" key="2">
    <source>
        <dbReference type="ARBA" id="ARBA00023315"/>
    </source>
</evidence>
<reference evidence="3 4" key="1">
    <citation type="journal article" date="2014" name="Int. J. Syst. Evol. Microbiol.">
        <title>Phaeodactylibacter xiamenensis gen. nov., sp. nov., a member of the family Saprospiraceae isolated from the marine alga Phaeodactylum tricornutum.</title>
        <authorList>
            <person name="Chen Z.Jr."/>
            <person name="Lei X."/>
            <person name="Lai Q."/>
            <person name="Li Y."/>
            <person name="Zhang B."/>
            <person name="Zhang J."/>
            <person name="Zhang H."/>
            <person name="Yang L."/>
            <person name="Zheng W."/>
            <person name="Tian Y."/>
            <person name="Yu Z."/>
            <person name="Xu H.Jr."/>
            <person name="Zheng T."/>
        </authorList>
    </citation>
    <scope>NUCLEOTIDE SEQUENCE [LARGE SCALE GENOMIC DNA]</scope>
    <source>
        <strain evidence="3 4">KD52</strain>
    </source>
</reference>
<organism evidence="3 4">
    <name type="scientific">Phaeodactylibacter xiamenensis</name>
    <dbReference type="NCBI Taxonomy" id="1524460"/>
    <lineage>
        <taxon>Bacteria</taxon>
        <taxon>Pseudomonadati</taxon>
        <taxon>Bacteroidota</taxon>
        <taxon>Saprospiria</taxon>
        <taxon>Saprospirales</taxon>
        <taxon>Haliscomenobacteraceae</taxon>
        <taxon>Phaeodactylibacter</taxon>
    </lineage>
</organism>
<name>A0A098S5B1_9BACT</name>
<dbReference type="InterPro" id="IPR011004">
    <property type="entry name" value="Trimer_LpxA-like_sf"/>
</dbReference>
<dbReference type="InterPro" id="IPR050065">
    <property type="entry name" value="GlmU-like"/>
</dbReference>
<keyword evidence="1 3" id="KW-0808">Transferase</keyword>
<gene>
    <name evidence="3" type="ORF">IX84_15210</name>
</gene>
<sequence>MPNIILFDNEVRDRLLPLTFTRPVGELRMGILTIREKWERWMDAPVSYITQDYLAERFEIEYGKDNYIINGSVLPSPQLVRLIKQMDYNEAYLRGEELIVAKLDEEQISRLISDDDISELNGFDLEGTEYLKIDYLWDIYRHNQQAIAEDFELLTKGRKSAPLSASNRVVGDPKQIFLEEGANVECATLNTVDGPIYFGKDSLVMEGCMIRGGFSLGEGGILKMGAKVYRGTTLGPGCKGGGEINNVVMLANSNKSHEGYLGNAVLGEWCNIGADTNASNLKNNYDEVRVWSYEEERFVKTGQQFCGLFMGDHSKTGISTMLNTGTVIGVCSNVFGEGFPRTFIPSFAWGGKQGFQTYRSDKAFETMDRVMERRGHTLSVQERLILLRVFEDTRQYRKWEKED</sequence>
<dbReference type="PANTHER" id="PTHR43584">
    <property type="entry name" value="NUCLEOTIDYL TRANSFERASE"/>
    <property type="match status" value="1"/>
</dbReference>
<evidence type="ECO:0000313" key="3">
    <source>
        <dbReference type="EMBL" id="KGE87549.1"/>
    </source>
</evidence>
<keyword evidence="4" id="KW-1185">Reference proteome</keyword>
<comment type="caution">
    <text evidence="3">The sequence shown here is derived from an EMBL/GenBank/DDBJ whole genome shotgun (WGS) entry which is preliminary data.</text>
</comment>
<dbReference type="NCBIfam" id="TIGR03991">
    <property type="entry name" value="alt_bact_glmU"/>
    <property type="match status" value="1"/>
</dbReference>
<dbReference type="Proteomes" id="UP000029736">
    <property type="component" value="Unassembled WGS sequence"/>
</dbReference>
<dbReference type="Pfam" id="PF13562">
    <property type="entry name" value="NTP_transf_4"/>
    <property type="match status" value="1"/>
</dbReference>
<dbReference type="SUPFAM" id="SSF51161">
    <property type="entry name" value="Trimeric LpxA-like enzymes"/>
    <property type="match status" value="1"/>
</dbReference>